<evidence type="ECO:0008006" key="3">
    <source>
        <dbReference type="Google" id="ProtNLM"/>
    </source>
</evidence>
<protein>
    <recommendedName>
        <fullName evidence="3">HTH tetR-type domain-containing protein</fullName>
    </recommendedName>
</protein>
<evidence type="ECO:0000313" key="2">
    <source>
        <dbReference type="Proteomes" id="UP000295633"/>
    </source>
</evidence>
<reference evidence="1 2" key="1">
    <citation type="submission" date="2019-03" db="EMBL/GenBank/DDBJ databases">
        <title>Genome Sequencing and Assembly of Various Microbes Isolated from Partially Reclaimed Soil and Acid Mine Drainage (AMD) Site.</title>
        <authorList>
            <person name="Steinbock B."/>
            <person name="Bechtold R."/>
            <person name="Sevigny J.L."/>
            <person name="Thomas D."/>
            <person name="Cuthill L.R."/>
            <person name="Aveiro Johannsen E.J."/>
            <person name="Thomas K."/>
            <person name="Ghosh A."/>
        </authorList>
    </citation>
    <scope>NUCLEOTIDE SEQUENCE [LARGE SCALE GENOMIC DNA]</scope>
    <source>
        <strain evidence="1 2">F-B2</strain>
    </source>
</reference>
<dbReference type="AlphaFoldDB" id="A0A4R5YMC3"/>
<dbReference type="Proteomes" id="UP000295633">
    <property type="component" value="Unassembled WGS sequence"/>
</dbReference>
<dbReference type="Gene3D" id="1.10.357.10">
    <property type="entry name" value="Tetracycline Repressor, domain 2"/>
    <property type="match status" value="1"/>
</dbReference>
<dbReference type="SUPFAM" id="SSF46689">
    <property type="entry name" value="Homeodomain-like"/>
    <property type="match status" value="1"/>
</dbReference>
<comment type="caution">
    <text evidence="1">The sequence shown here is derived from an EMBL/GenBank/DDBJ whole genome shotgun (WGS) entry which is preliminary data.</text>
</comment>
<proteinExistence type="predicted"/>
<name>A0A4R5YMC3_9MICO</name>
<gene>
    <name evidence="1" type="ORF">E2R54_07115</name>
</gene>
<dbReference type="EMBL" id="SMZX01000001">
    <property type="protein sequence ID" value="TDL46188.1"/>
    <property type="molecule type" value="Genomic_DNA"/>
</dbReference>
<accession>A0A4R5YMC3</accession>
<evidence type="ECO:0000313" key="1">
    <source>
        <dbReference type="EMBL" id="TDL46188.1"/>
    </source>
</evidence>
<sequence length="252" mass="27958">MQIMARRTGEQTRALLLRAGMQMLLERGVSAGVQHIRLQDVLRRTGLTTGAAYRLWADQADYHRDLAVSMVRMRITGPADGMRARVDEMIAAGASGEEIVREAALAHVQAAELTADDPTEMLDAQSFRVALALRTTADTWPELTEASHERHRESIEAFAELYQYVIDAYGVRMRDGLTIQDFAEAMAALAEGFAIQSLERLPHPTFQMTGADGTPSGEWTLLGLTVRALVDSFMIPREDADPDAWVRLPRYA</sequence>
<organism evidence="1 2">
    <name type="scientific">Microbacterium oleivorans</name>
    <dbReference type="NCBI Taxonomy" id="273677"/>
    <lineage>
        <taxon>Bacteria</taxon>
        <taxon>Bacillati</taxon>
        <taxon>Actinomycetota</taxon>
        <taxon>Actinomycetes</taxon>
        <taxon>Micrococcales</taxon>
        <taxon>Microbacteriaceae</taxon>
        <taxon>Microbacterium</taxon>
    </lineage>
</organism>
<dbReference type="STRING" id="273677.BW34_00801"/>
<dbReference type="InterPro" id="IPR009057">
    <property type="entry name" value="Homeodomain-like_sf"/>
</dbReference>